<dbReference type="PIRSF" id="PIRSF010372">
    <property type="entry name" value="PaiB"/>
    <property type="match status" value="1"/>
</dbReference>
<dbReference type="OrthoDB" id="9794948at2"/>
<dbReference type="SUPFAM" id="SSF50475">
    <property type="entry name" value="FMN-binding split barrel"/>
    <property type="match status" value="1"/>
</dbReference>
<protein>
    <submittedName>
        <fullName evidence="1">Negative transcriptional regulator, PaiB family</fullName>
    </submittedName>
</protein>
<sequence>MYMPRHFEQDDIATLHALMRNHPLCTLVTLSADGLNANHIPLHLSPEPGSYGILRGHVARVNPVWSNVKADTEVLAVFQGPQAYITPSWYPTKAESGKAVPTWNYTAVHAYGTLRCVDDQEWLRNHLDALTNAQEAVFSAPWKVSDAPDDYISKMLNAIVGIEISITHLQGKWKTSQNQPEGNRAGVERGLRMVGTTEAGLMADLVQGRNG</sequence>
<evidence type="ECO:0000313" key="1">
    <source>
        <dbReference type="EMBL" id="SEN57998.1"/>
    </source>
</evidence>
<accession>A0A1H8HQH6</accession>
<name>A0A1H8HQH6_9BURK</name>
<reference evidence="1 2" key="1">
    <citation type="submission" date="2016-10" db="EMBL/GenBank/DDBJ databases">
        <authorList>
            <person name="de Groot N.N."/>
        </authorList>
    </citation>
    <scope>NUCLEOTIDE SEQUENCE [LARGE SCALE GENOMIC DNA]</scope>
    <source>
        <strain evidence="1 2">DSM 15123</strain>
    </source>
</reference>
<gene>
    <name evidence="1" type="ORF">SAMN02745977_01556</name>
</gene>
<dbReference type="PANTHER" id="PTHR35802">
    <property type="entry name" value="PROTEASE SYNTHASE AND SPORULATION PROTEIN PAI 2"/>
    <property type="match status" value="1"/>
</dbReference>
<dbReference type="PANTHER" id="PTHR35802:SF1">
    <property type="entry name" value="PROTEASE SYNTHASE AND SPORULATION PROTEIN PAI 2"/>
    <property type="match status" value="1"/>
</dbReference>
<organism evidence="1 2">
    <name type="scientific">Brachymonas denitrificans DSM 15123</name>
    <dbReference type="NCBI Taxonomy" id="1121117"/>
    <lineage>
        <taxon>Bacteria</taxon>
        <taxon>Pseudomonadati</taxon>
        <taxon>Pseudomonadota</taxon>
        <taxon>Betaproteobacteria</taxon>
        <taxon>Burkholderiales</taxon>
        <taxon>Comamonadaceae</taxon>
        <taxon>Brachymonas</taxon>
    </lineage>
</organism>
<proteinExistence type="predicted"/>
<keyword evidence="2" id="KW-1185">Reference proteome</keyword>
<dbReference type="Gene3D" id="2.30.110.10">
    <property type="entry name" value="Electron Transport, Fmn-binding Protein, Chain A"/>
    <property type="match status" value="1"/>
</dbReference>
<evidence type="ECO:0000313" key="2">
    <source>
        <dbReference type="Proteomes" id="UP000199531"/>
    </source>
</evidence>
<dbReference type="STRING" id="1121117.SAMN02745977_01556"/>
<dbReference type="InterPro" id="IPR007396">
    <property type="entry name" value="TR_PAI2-type"/>
</dbReference>
<dbReference type="Pfam" id="PF04299">
    <property type="entry name" value="FMN_bind_2"/>
    <property type="match status" value="1"/>
</dbReference>
<dbReference type="AlphaFoldDB" id="A0A1H8HQH6"/>
<dbReference type="Proteomes" id="UP000199531">
    <property type="component" value="Unassembled WGS sequence"/>
</dbReference>
<dbReference type="EMBL" id="FOCW01000003">
    <property type="protein sequence ID" value="SEN57998.1"/>
    <property type="molecule type" value="Genomic_DNA"/>
</dbReference>
<dbReference type="InterPro" id="IPR012349">
    <property type="entry name" value="Split_barrel_FMN-bd"/>
</dbReference>
<dbReference type="RefSeq" id="WP_091816275.1">
    <property type="nucleotide sequence ID" value="NZ_FOCW01000003.1"/>
</dbReference>